<dbReference type="Proteomes" id="UP001233999">
    <property type="component" value="Unassembled WGS sequence"/>
</dbReference>
<keyword evidence="3" id="KW-1185">Reference proteome</keyword>
<feature type="non-terminal residue" evidence="2">
    <location>
        <position position="1"/>
    </location>
</feature>
<sequence>WRFHRHSFIVLSVLVVCFCSKKLNLRQLFNVPGYAATLSIPEKTVPIWGS</sequence>
<feature type="chain" id="PRO_5042013912" evidence="1">
    <location>
        <begin position="20"/>
        <end position="50"/>
    </location>
</feature>
<evidence type="ECO:0000256" key="1">
    <source>
        <dbReference type="SAM" id="SignalP"/>
    </source>
</evidence>
<protein>
    <submittedName>
        <fullName evidence="2">Uncharacterized protein</fullName>
    </submittedName>
</protein>
<evidence type="ECO:0000313" key="2">
    <source>
        <dbReference type="EMBL" id="KAJ9601371.1"/>
    </source>
</evidence>
<name>A0AAD8ALP8_DIPPU</name>
<feature type="non-terminal residue" evidence="2">
    <location>
        <position position="50"/>
    </location>
</feature>
<comment type="caution">
    <text evidence="2">The sequence shown here is derived from an EMBL/GenBank/DDBJ whole genome shotgun (WGS) entry which is preliminary data.</text>
</comment>
<keyword evidence="1" id="KW-0732">Signal</keyword>
<reference evidence="2" key="2">
    <citation type="submission" date="2023-05" db="EMBL/GenBank/DDBJ databases">
        <authorList>
            <person name="Fouks B."/>
        </authorList>
    </citation>
    <scope>NUCLEOTIDE SEQUENCE</scope>
    <source>
        <strain evidence="2">Stay&amp;Tobe</strain>
        <tissue evidence="2">Testes</tissue>
    </source>
</reference>
<proteinExistence type="predicted"/>
<dbReference type="AlphaFoldDB" id="A0AAD8ALP8"/>
<evidence type="ECO:0000313" key="3">
    <source>
        <dbReference type="Proteomes" id="UP001233999"/>
    </source>
</evidence>
<gene>
    <name evidence="2" type="ORF">L9F63_000462</name>
</gene>
<reference evidence="2" key="1">
    <citation type="journal article" date="2023" name="IScience">
        <title>Live-bearing cockroach genome reveals convergent evolutionary mechanisms linked to viviparity in insects and beyond.</title>
        <authorList>
            <person name="Fouks B."/>
            <person name="Harrison M.C."/>
            <person name="Mikhailova A.A."/>
            <person name="Marchal E."/>
            <person name="English S."/>
            <person name="Carruthers M."/>
            <person name="Jennings E.C."/>
            <person name="Chiamaka E.L."/>
            <person name="Frigard R.A."/>
            <person name="Pippel M."/>
            <person name="Attardo G.M."/>
            <person name="Benoit J.B."/>
            <person name="Bornberg-Bauer E."/>
            <person name="Tobe S.S."/>
        </authorList>
    </citation>
    <scope>NUCLEOTIDE SEQUENCE</scope>
    <source>
        <strain evidence="2">Stay&amp;Tobe</strain>
    </source>
</reference>
<organism evidence="2 3">
    <name type="scientific">Diploptera punctata</name>
    <name type="common">Pacific beetle cockroach</name>
    <dbReference type="NCBI Taxonomy" id="6984"/>
    <lineage>
        <taxon>Eukaryota</taxon>
        <taxon>Metazoa</taxon>
        <taxon>Ecdysozoa</taxon>
        <taxon>Arthropoda</taxon>
        <taxon>Hexapoda</taxon>
        <taxon>Insecta</taxon>
        <taxon>Pterygota</taxon>
        <taxon>Neoptera</taxon>
        <taxon>Polyneoptera</taxon>
        <taxon>Dictyoptera</taxon>
        <taxon>Blattodea</taxon>
        <taxon>Blaberoidea</taxon>
        <taxon>Blaberidae</taxon>
        <taxon>Diplopterinae</taxon>
        <taxon>Diploptera</taxon>
    </lineage>
</organism>
<accession>A0AAD8ALP8</accession>
<feature type="signal peptide" evidence="1">
    <location>
        <begin position="1"/>
        <end position="19"/>
    </location>
</feature>
<dbReference type="EMBL" id="JASPKZ010000020">
    <property type="protein sequence ID" value="KAJ9601371.1"/>
    <property type="molecule type" value="Genomic_DNA"/>
</dbReference>